<accession>A0ABV8SDU7</accession>
<gene>
    <name evidence="2" type="ORF">ACFO1S_16990</name>
</gene>
<protein>
    <submittedName>
        <fullName evidence="2">Uncharacterized protein</fullName>
    </submittedName>
</protein>
<reference evidence="3" key="1">
    <citation type="journal article" date="2019" name="Int. J. Syst. Evol. Microbiol.">
        <title>The Global Catalogue of Microorganisms (GCM) 10K type strain sequencing project: providing services to taxonomists for standard genome sequencing and annotation.</title>
        <authorList>
            <consortium name="The Broad Institute Genomics Platform"/>
            <consortium name="The Broad Institute Genome Sequencing Center for Infectious Disease"/>
            <person name="Wu L."/>
            <person name="Ma J."/>
        </authorList>
    </citation>
    <scope>NUCLEOTIDE SEQUENCE [LARGE SCALE GENOMIC DNA]</scope>
    <source>
        <strain evidence="3">CGMCC 4.1641</strain>
    </source>
</reference>
<feature type="compositionally biased region" description="Basic and acidic residues" evidence="1">
    <location>
        <begin position="47"/>
        <end position="59"/>
    </location>
</feature>
<comment type="caution">
    <text evidence="2">The sequence shown here is derived from an EMBL/GenBank/DDBJ whole genome shotgun (WGS) entry which is preliminary data.</text>
</comment>
<dbReference type="RefSeq" id="WP_204606286.1">
    <property type="nucleotide sequence ID" value="NZ_JBHSED010000035.1"/>
</dbReference>
<dbReference type="Proteomes" id="UP001595755">
    <property type="component" value="Unassembled WGS sequence"/>
</dbReference>
<dbReference type="EMBL" id="JBHSED010000035">
    <property type="protein sequence ID" value="MFC4305132.1"/>
    <property type="molecule type" value="Genomic_DNA"/>
</dbReference>
<feature type="compositionally biased region" description="Pro residues" evidence="1">
    <location>
        <begin position="73"/>
        <end position="82"/>
    </location>
</feature>
<sequence>MSQTFTQTDGSHAFLVEINISAPNRGAALKQLLQELNKNNFDDYRIVTDTRPAATEKKTNPPPKKAVSQPTESPKPPNPPDPLELRIRFFIETSKLIRININKGRGVKLSIPCRILNYDSDKHLITVYHVDEKQVYTVGLNEIDDFIE</sequence>
<evidence type="ECO:0000313" key="3">
    <source>
        <dbReference type="Proteomes" id="UP001595755"/>
    </source>
</evidence>
<name>A0ABV8SDU7_9BACL</name>
<organism evidence="2 3">
    <name type="scientific">Cohnella boryungensis</name>
    <dbReference type="NCBI Taxonomy" id="768479"/>
    <lineage>
        <taxon>Bacteria</taxon>
        <taxon>Bacillati</taxon>
        <taxon>Bacillota</taxon>
        <taxon>Bacilli</taxon>
        <taxon>Bacillales</taxon>
        <taxon>Paenibacillaceae</taxon>
        <taxon>Cohnella</taxon>
    </lineage>
</organism>
<proteinExistence type="predicted"/>
<keyword evidence="3" id="KW-1185">Reference proteome</keyword>
<evidence type="ECO:0000313" key="2">
    <source>
        <dbReference type="EMBL" id="MFC4305132.1"/>
    </source>
</evidence>
<feature type="region of interest" description="Disordered" evidence="1">
    <location>
        <begin position="47"/>
        <end position="83"/>
    </location>
</feature>
<evidence type="ECO:0000256" key="1">
    <source>
        <dbReference type="SAM" id="MobiDB-lite"/>
    </source>
</evidence>